<dbReference type="InterPro" id="IPR010390">
    <property type="entry name" value="ABC-2_transporter-like"/>
</dbReference>
<keyword evidence="1" id="KW-1133">Transmembrane helix</keyword>
<feature type="transmembrane region" description="Helical" evidence="1">
    <location>
        <begin position="183"/>
        <end position="201"/>
    </location>
</feature>
<gene>
    <name evidence="2" type="ORF">LSG31_16470</name>
</gene>
<evidence type="ECO:0000313" key="3">
    <source>
        <dbReference type="Proteomes" id="UP000830167"/>
    </source>
</evidence>
<feature type="transmembrane region" description="Helical" evidence="1">
    <location>
        <begin position="146"/>
        <end position="163"/>
    </location>
</feature>
<keyword evidence="1" id="KW-0812">Transmembrane</keyword>
<feature type="transmembrane region" description="Helical" evidence="1">
    <location>
        <begin position="116"/>
        <end position="134"/>
    </location>
</feature>
<sequence length="268" mass="31257">MTRRLRMYLEFSRKSFQRSAVYRFDAWTRLFANIIFLFMWGFIWYGLYAGKLTTSGTSFHTMLSYILISQALSGLHGAATPLWEIQERVRTGDIAMEIVRPFDYPLKVLFSDFGSMFFYFLVAILPLYASLGFFFHPVMPHTASGWLLFLLSAFLGYLIRYSIELTFGLFTFWLVETGGVEDIFYFSVSLLSGTTVPLWFFPHWLRVLAEWLPFQGIFFVPDSIFVGLLSRQQAFQQILLQILWICITYGILRFVWRRAVTKVVVQGG</sequence>
<feature type="transmembrane region" description="Helical" evidence="1">
    <location>
        <begin position="208"/>
        <end position="228"/>
    </location>
</feature>
<dbReference type="PANTHER" id="PTHR36832">
    <property type="entry name" value="SLR1174 PROTEIN-RELATED"/>
    <property type="match status" value="1"/>
</dbReference>
<dbReference type="PANTHER" id="PTHR36832:SF1">
    <property type="entry name" value="SLR1174 PROTEIN"/>
    <property type="match status" value="1"/>
</dbReference>
<organism evidence="2 3">
    <name type="scientific">Fodinisporobacter ferrooxydans</name>
    <dbReference type="NCBI Taxonomy" id="2901836"/>
    <lineage>
        <taxon>Bacteria</taxon>
        <taxon>Bacillati</taxon>
        <taxon>Bacillota</taxon>
        <taxon>Bacilli</taxon>
        <taxon>Bacillales</taxon>
        <taxon>Alicyclobacillaceae</taxon>
        <taxon>Fodinisporobacter</taxon>
    </lineage>
</organism>
<feature type="transmembrane region" description="Helical" evidence="1">
    <location>
        <begin position="234"/>
        <end position="252"/>
    </location>
</feature>
<keyword evidence="1" id="KW-0472">Membrane</keyword>
<accession>A0ABY4CG28</accession>
<keyword evidence="3" id="KW-1185">Reference proteome</keyword>
<dbReference type="EMBL" id="CP089291">
    <property type="protein sequence ID" value="UOF89473.1"/>
    <property type="molecule type" value="Genomic_DNA"/>
</dbReference>
<evidence type="ECO:0000256" key="1">
    <source>
        <dbReference type="SAM" id="Phobius"/>
    </source>
</evidence>
<reference evidence="2" key="1">
    <citation type="submission" date="2021-12" db="EMBL/GenBank/DDBJ databases">
        <title>Alicyclobacillaceae gen. nov., sp. nov., isolated from chalcocite enrichment system.</title>
        <authorList>
            <person name="Jiang Z."/>
        </authorList>
    </citation>
    <scope>NUCLEOTIDE SEQUENCE</scope>
    <source>
        <strain evidence="2">MYW30-H2</strain>
    </source>
</reference>
<name>A0ABY4CG28_9BACL</name>
<evidence type="ECO:0000313" key="2">
    <source>
        <dbReference type="EMBL" id="UOF89473.1"/>
    </source>
</evidence>
<protein>
    <submittedName>
        <fullName evidence="2">ABC-2 family transporter protein</fullName>
    </submittedName>
</protein>
<dbReference type="RefSeq" id="WP_347436163.1">
    <property type="nucleotide sequence ID" value="NZ_CP089291.1"/>
</dbReference>
<dbReference type="Proteomes" id="UP000830167">
    <property type="component" value="Chromosome"/>
</dbReference>
<proteinExistence type="predicted"/>
<dbReference type="Pfam" id="PF06182">
    <property type="entry name" value="ABC2_membrane_6"/>
    <property type="match status" value="1"/>
</dbReference>
<feature type="transmembrane region" description="Helical" evidence="1">
    <location>
        <begin position="21"/>
        <end position="45"/>
    </location>
</feature>